<dbReference type="EMBL" id="CP002207">
    <property type="protein sequence ID" value="ADP32426.1"/>
    <property type="molecule type" value="Genomic_DNA"/>
</dbReference>
<evidence type="ECO:0000313" key="2">
    <source>
        <dbReference type="Proteomes" id="UP000006867"/>
    </source>
</evidence>
<proteinExistence type="predicted"/>
<accession>A0ABM5LWY6</accession>
<name>A0ABM5LWY6_BACA1</name>
<dbReference type="Proteomes" id="UP000006867">
    <property type="component" value="Chromosome"/>
</dbReference>
<gene>
    <name evidence="1" type="ordered locus">BATR1942_07380</name>
</gene>
<organism evidence="1 2">
    <name type="scientific">Bacillus atrophaeus (strain 1942)</name>
    <dbReference type="NCBI Taxonomy" id="720555"/>
    <lineage>
        <taxon>Bacteria</taxon>
        <taxon>Bacillati</taxon>
        <taxon>Bacillota</taxon>
        <taxon>Bacilli</taxon>
        <taxon>Bacillales</taxon>
        <taxon>Bacillaceae</taxon>
        <taxon>Bacillus</taxon>
    </lineage>
</organism>
<evidence type="ECO:0000313" key="1">
    <source>
        <dbReference type="EMBL" id="ADP32426.1"/>
    </source>
</evidence>
<sequence length="171" mass="20804">MKVETSQKKMQLHTPNEFMIWTYHNVIDKYPIGWSSCDIFKRYEKESKTNRLLENTRDEFNKIIRPLYVKFIDDYFYDKEDCLDVRQRWEEIHHIHPLVYGGTNSLYNLIHLSCFNHRLLHNNPREQFELENHKALCYLGSLYSAPNLSNLFKKYDFHRYKYNETILKAAS</sequence>
<protein>
    <recommendedName>
        <fullName evidence="3">HNH endonuclease</fullName>
    </recommendedName>
</protein>
<reference evidence="1 2" key="1">
    <citation type="journal article" date="2011" name="Front. Microbiol.">
        <title>Genomic signatures of strain selection and enhancement in Bacillus atrophaeus var. globigii, a historical biowarfare simulant.</title>
        <authorList>
            <person name="Gibbons H.S."/>
            <person name="Broomall S.M."/>
            <person name="McNew L.A."/>
            <person name="Daligault H."/>
            <person name="Chapman C."/>
            <person name="Bruce D."/>
            <person name="Karavis M."/>
            <person name="Krepps M."/>
            <person name="McGregor P.A."/>
            <person name="Hong C."/>
            <person name="Park K.H."/>
            <person name="Akmal A."/>
            <person name="Feldman A."/>
            <person name="Lin J.S."/>
            <person name="Chang W.E."/>
            <person name="Higgs B.W."/>
            <person name="Demirev P."/>
            <person name="Lindquist J."/>
            <person name="Liem A."/>
            <person name="Fochler E."/>
            <person name="Read T.D."/>
            <person name="Tapia R."/>
            <person name="Johnson S."/>
            <person name="Bishop-Lilly K.A."/>
            <person name="Detter C."/>
            <person name="Han C."/>
            <person name="Sozhamannan S."/>
            <person name="Rosenzweig C.N."/>
            <person name="Skowronski E.W."/>
        </authorList>
    </citation>
    <scope>NUCLEOTIDE SEQUENCE [LARGE SCALE GENOMIC DNA]</scope>
    <source>
        <strain evidence="1 2">1942</strain>
    </source>
</reference>
<evidence type="ECO:0008006" key="3">
    <source>
        <dbReference type="Google" id="ProtNLM"/>
    </source>
</evidence>
<keyword evidence="2" id="KW-1185">Reference proteome</keyword>